<gene>
    <name evidence="10" type="ORF">FHX39_001928</name>
</gene>
<comment type="similarity">
    <text evidence="2">Belongs to the glycosyl hydrolase 42 family.</text>
</comment>
<keyword evidence="4" id="KW-0479">Metal-binding</keyword>
<dbReference type="SUPFAM" id="SSF52317">
    <property type="entry name" value="Class I glutamine amidotransferase-like"/>
    <property type="match status" value="1"/>
</dbReference>
<protein>
    <recommendedName>
        <fullName evidence="3">beta-galactosidase</fullName>
        <ecNumber evidence="3">3.2.1.23</ecNumber>
    </recommendedName>
</protein>
<comment type="caution">
    <text evidence="10">The sequence shown here is derived from an EMBL/GenBank/DDBJ whole genome shotgun (WGS) entry which is preliminary data.</text>
</comment>
<dbReference type="GO" id="GO:0009341">
    <property type="term" value="C:beta-galactosidase complex"/>
    <property type="evidence" value="ECO:0007669"/>
    <property type="project" value="InterPro"/>
</dbReference>
<dbReference type="AlphaFoldDB" id="A0A7W5JVE3"/>
<dbReference type="GO" id="GO:0046872">
    <property type="term" value="F:metal ion binding"/>
    <property type="evidence" value="ECO:0007669"/>
    <property type="project" value="UniProtKB-KW"/>
</dbReference>
<dbReference type="RefSeq" id="WP_183337890.1">
    <property type="nucleotide sequence ID" value="NZ_JACHZG010000001.1"/>
</dbReference>
<comment type="catalytic activity">
    <reaction evidence="1">
        <text>Hydrolysis of terminal non-reducing beta-D-galactose residues in beta-D-galactosides.</text>
        <dbReference type="EC" id="3.2.1.23"/>
    </reaction>
</comment>
<dbReference type="Gene3D" id="3.40.50.880">
    <property type="match status" value="1"/>
</dbReference>
<dbReference type="Pfam" id="PF02449">
    <property type="entry name" value="Glyco_hydro_42"/>
    <property type="match status" value="1"/>
</dbReference>
<dbReference type="SUPFAM" id="SSF51445">
    <property type="entry name" value="(Trans)glycosidases"/>
    <property type="match status" value="1"/>
</dbReference>
<evidence type="ECO:0000256" key="7">
    <source>
        <dbReference type="ARBA" id="ARBA00023295"/>
    </source>
</evidence>
<dbReference type="CDD" id="cd03143">
    <property type="entry name" value="A4_beta-galactosidase_middle_domain"/>
    <property type="match status" value="1"/>
</dbReference>
<proteinExistence type="inferred from homology"/>
<sequence>MAHIPFSGVLFGAAYYAEYQPAGTVERDLDLMKAAGFSVIRVGESVWSTWEPREGVFDLDWLQPVLDAAQARGIGVILGTPTYAVPPWLQRLHPEIAAETTTGQRVGWGARQEMDQSHPAYRFYAERIVRKVVARYADHPAVIGYQVDNEPGLQLPHNDHTFAAFVAWLRDRYGDVETLNEAWGLVYWSHRLSDWSELWRPDGNLMPQYELEWRRFQSTLATDLIAWQADLVRTYAREGQFVTTCISYSRPQVSDDELVRSLDVAAGNPYYKMQDGLTLGAESVETDTWWHADVPSLFAWGDRAWSSAQAPFLVTETNAQSIGGSWQNHPPYPGQIRQAAFALLARGSRMVEYWHWHTLHFGAETYWGGVLPHSQVPGRIYAEVAALGADLAALGTSLDDYVPDGEVLLLYSSDTRWSFESSPPLALPSGAPDPNAYLRIFDALYRGLFDAGAQIRVQHVRQFLDHDPAALAEQHPVLVAPAVYVAEDAVLDHLEAYAAAGGHLLVGIRTGYGDELARARRAVAPDRLAEPAGVHYDEYSNLSAPLPVSAAGARLDLAAGAAGTDWVDVLKVDSADVVLEFDDNELGARAALTTKALGRGRISYLATVPNPALGRSVGRWLLPDPTSAAWRAAGSVTVSTGTTPAGAVAFVANWSGEPASVVAPTDVTDLVRQTSLAGGSTISLPPRAALVLRVTADSSDSAVGSR</sequence>
<evidence type="ECO:0000256" key="6">
    <source>
        <dbReference type="ARBA" id="ARBA00022833"/>
    </source>
</evidence>
<evidence type="ECO:0000256" key="4">
    <source>
        <dbReference type="ARBA" id="ARBA00022723"/>
    </source>
</evidence>
<evidence type="ECO:0000313" key="11">
    <source>
        <dbReference type="Proteomes" id="UP000565572"/>
    </source>
</evidence>
<evidence type="ECO:0000256" key="2">
    <source>
        <dbReference type="ARBA" id="ARBA00005940"/>
    </source>
</evidence>
<keyword evidence="11" id="KW-1185">Reference proteome</keyword>
<evidence type="ECO:0000256" key="5">
    <source>
        <dbReference type="ARBA" id="ARBA00022801"/>
    </source>
</evidence>
<dbReference type="PANTHER" id="PTHR36447:SF2">
    <property type="entry name" value="BETA-GALACTOSIDASE YESZ"/>
    <property type="match status" value="1"/>
</dbReference>
<dbReference type="GO" id="GO:0004565">
    <property type="term" value="F:beta-galactosidase activity"/>
    <property type="evidence" value="ECO:0007669"/>
    <property type="project" value="UniProtKB-EC"/>
</dbReference>
<evidence type="ECO:0000313" key="10">
    <source>
        <dbReference type="EMBL" id="MBB3326984.1"/>
    </source>
</evidence>
<dbReference type="InterPro" id="IPR003476">
    <property type="entry name" value="Glyco_hydro_42"/>
</dbReference>
<organism evidence="10 11">
    <name type="scientific">Microlunatus antarcticus</name>
    <dbReference type="NCBI Taxonomy" id="53388"/>
    <lineage>
        <taxon>Bacteria</taxon>
        <taxon>Bacillati</taxon>
        <taxon>Actinomycetota</taxon>
        <taxon>Actinomycetes</taxon>
        <taxon>Propionibacteriales</taxon>
        <taxon>Propionibacteriaceae</taxon>
        <taxon>Microlunatus</taxon>
    </lineage>
</organism>
<dbReference type="EC" id="3.2.1.23" evidence="3"/>
<keyword evidence="7 10" id="KW-0326">Glycosidase</keyword>
<dbReference type="GO" id="GO:0005975">
    <property type="term" value="P:carbohydrate metabolic process"/>
    <property type="evidence" value="ECO:0007669"/>
    <property type="project" value="InterPro"/>
</dbReference>
<feature type="domain" description="Glycoside hydrolase family 42 N-terminal" evidence="8">
    <location>
        <begin position="15"/>
        <end position="393"/>
    </location>
</feature>
<dbReference type="Pfam" id="PF08532">
    <property type="entry name" value="Glyco_hydro_42M"/>
    <property type="match status" value="1"/>
</dbReference>
<accession>A0A7W5JVE3</accession>
<dbReference type="Proteomes" id="UP000565572">
    <property type="component" value="Unassembled WGS sequence"/>
</dbReference>
<evidence type="ECO:0000256" key="3">
    <source>
        <dbReference type="ARBA" id="ARBA00012756"/>
    </source>
</evidence>
<name>A0A7W5JVE3_9ACTN</name>
<evidence type="ECO:0000259" key="9">
    <source>
        <dbReference type="Pfam" id="PF08532"/>
    </source>
</evidence>
<keyword evidence="5 10" id="KW-0378">Hydrolase</keyword>
<dbReference type="InterPro" id="IPR029062">
    <property type="entry name" value="Class_I_gatase-like"/>
</dbReference>
<evidence type="ECO:0000259" key="8">
    <source>
        <dbReference type="Pfam" id="PF02449"/>
    </source>
</evidence>
<evidence type="ECO:0000256" key="1">
    <source>
        <dbReference type="ARBA" id="ARBA00001412"/>
    </source>
</evidence>
<keyword evidence="6" id="KW-0862">Zinc</keyword>
<dbReference type="Gene3D" id="3.20.20.80">
    <property type="entry name" value="Glycosidases"/>
    <property type="match status" value="1"/>
</dbReference>
<dbReference type="InterPro" id="IPR013738">
    <property type="entry name" value="Beta_galactosidase_Trimer"/>
</dbReference>
<reference evidence="10 11" key="1">
    <citation type="submission" date="2020-08" db="EMBL/GenBank/DDBJ databases">
        <title>Sequencing the genomes of 1000 actinobacteria strains.</title>
        <authorList>
            <person name="Klenk H.-P."/>
        </authorList>
    </citation>
    <scope>NUCLEOTIDE SEQUENCE [LARGE SCALE GENOMIC DNA]</scope>
    <source>
        <strain evidence="10 11">DSM 11053</strain>
    </source>
</reference>
<dbReference type="InterPro" id="IPR013529">
    <property type="entry name" value="Glyco_hydro_42_N"/>
</dbReference>
<dbReference type="PANTHER" id="PTHR36447">
    <property type="entry name" value="BETA-GALACTOSIDASE GANA"/>
    <property type="match status" value="1"/>
</dbReference>
<dbReference type="EMBL" id="JACHZG010000001">
    <property type="protein sequence ID" value="MBB3326984.1"/>
    <property type="molecule type" value="Genomic_DNA"/>
</dbReference>
<feature type="domain" description="Beta-galactosidase trimerisation" evidence="9">
    <location>
        <begin position="407"/>
        <end position="614"/>
    </location>
</feature>
<dbReference type="InterPro" id="IPR017853">
    <property type="entry name" value="GH"/>
</dbReference>